<dbReference type="Pfam" id="PF04205">
    <property type="entry name" value="FMN_bind"/>
    <property type="match status" value="1"/>
</dbReference>
<dbReference type="Proteomes" id="UP000320235">
    <property type="component" value="Unassembled WGS sequence"/>
</dbReference>
<dbReference type="Gene3D" id="3.90.1010.20">
    <property type="match status" value="1"/>
</dbReference>
<comment type="caution">
    <text evidence="3">The sequence shown here is derived from an EMBL/GenBank/DDBJ whole genome shotgun (WGS) entry which is preliminary data.</text>
</comment>
<evidence type="ECO:0000313" key="4">
    <source>
        <dbReference type="Proteomes" id="UP000320235"/>
    </source>
</evidence>
<keyword evidence="4" id="KW-1185">Reference proteome</keyword>
<reference evidence="3 4" key="1">
    <citation type="submission" date="2019-06" db="EMBL/GenBank/DDBJ databases">
        <title>Sequencing the genomes of 1000 actinobacteria strains.</title>
        <authorList>
            <person name="Klenk H.-P."/>
        </authorList>
    </citation>
    <scope>NUCLEOTIDE SEQUENCE [LARGE SCALE GENOMIC DNA]</scope>
    <source>
        <strain evidence="3 4">DSM 105492</strain>
    </source>
</reference>
<protein>
    <submittedName>
        <fullName evidence="3">Uncharacterized protein with FMN-binding domain</fullName>
    </submittedName>
</protein>
<organism evidence="3 4">
    <name type="scientific">Microbacterium kyungheense</name>
    <dbReference type="NCBI Taxonomy" id="1263636"/>
    <lineage>
        <taxon>Bacteria</taxon>
        <taxon>Bacillati</taxon>
        <taxon>Actinomycetota</taxon>
        <taxon>Actinomycetes</taxon>
        <taxon>Micrococcales</taxon>
        <taxon>Microbacteriaceae</taxon>
        <taxon>Microbacterium</taxon>
    </lineage>
</organism>
<dbReference type="GO" id="GO:0010181">
    <property type="term" value="F:FMN binding"/>
    <property type="evidence" value="ECO:0007669"/>
    <property type="project" value="InterPro"/>
</dbReference>
<dbReference type="GO" id="GO:0016020">
    <property type="term" value="C:membrane"/>
    <property type="evidence" value="ECO:0007669"/>
    <property type="project" value="InterPro"/>
</dbReference>
<dbReference type="OrthoDB" id="8099475at2"/>
<feature type="region of interest" description="Disordered" evidence="1">
    <location>
        <begin position="34"/>
        <end position="78"/>
    </location>
</feature>
<evidence type="ECO:0000313" key="3">
    <source>
        <dbReference type="EMBL" id="TQM27326.1"/>
    </source>
</evidence>
<dbReference type="InterPro" id="IPR007329">
    <property type="entry name" value="FMN-bd"/>
</dbReference>
<proteinExistence type="predicted"/>
<evidence type="ECO:0000256" key="1">
    <source>
        <dbReference type="SAM" id="MobiDB-lite"/>
    </source>
</evidence>
<gene>
    <name evidence="3" type="ORF">FB391_1338</name>
</gene>
<dbReference type="EMBL" id="VFPE01000002">
    <property type="protein sequence ID" value="TQM27326.1"/>
    <property type="molecule type" value="Genomic_DNA"/>
</dbReference>
<feature type="domain" description="FMN-binding" evidence="2">
    <location>
        <begin position="108"/>
        <end position="185"/>
    </location>
</feature>
<evidence type="ECO:0000259" key="2">
    <source>
        <dbReference type="SMART" id="SM00900"/>
    </source>
</evidence>
<dbReference type="SMART" id="SM00900">
    <property type="entry name" value="FMN_bind"/>
    <property type="match status" value="1"/>
</dbReference>
<name>A0A543F0J3_9MICO</name>
<dbReference type="AlphaFoldDB" id="A0A543F0J3"/>
<accession>A0A543F0J3</accession>
<sequence>MKKILYAVLATLSGLVLLFSYRTSHVDATVPVAADTPASGSATSGTGSSSETGSSSAGTGSSSAGTGSSSAGTADAGATGTADAAAGAASTSSALRDGTYTGSAANTRFGPVQVQITVSGGAITDVQVPEYPSTNPRDRQINERALPTLISETTDAQSADVDMVSGATYTSQGYLTSLQSAIDQASS</sequence>
<dbReference type="RefSeq" id="WP_141893698.1">
    <property type="nucleotide sequence ID" value="NZ_BAABLH010000004.1"/>
</dbReference>